<keyword evidence="4 12" id="KW-0808">Transferase</keyword>
<keyword evidence="16" id="KW-1185">Reference proteome</keyword>
<evidence type="ECO:0000256" key="14">
    <source>
        <dbReference type="PIRSR" id="PIRSR600715-1"/>
    </source>
</evidence>
<feature type="transmembrane region" description="Helical" evidence="12">
    <location>
        <begin position="98"/>
        <end position="116"/>
    </location>
</feature>
<keyword evidence="10 12" id="KW-0131">Cell cycle</keyword>
<feature type="transmembrane region" description="Helical" evidence="12">
    <location>
        <begin position="225"/>
        <end position="242"/>
    </location>
</feature>
<evidence type="ECO:0000256" key="12">
    <source>
        <dbReference type="HAMAP-Rule" id="MF_00038"/>
    </source>
</evidence>
<feature type="transmembrane region" description="Helical" evidence="12">
    <location>
        <begin position="20"/>
        <end position="43"/>
    </location>
</feature>
<keyword evidence="12 14" id="KW-0460">Magnesium</keyword>
<dbReference type="HAMAP" id="MF_00038">
    <property type="entry name" value="MraY"/>
    <property type="match status" value="1"/>
</dbReference>
<name>A0A286A9W2_9SPHI</name>
<evidence type="ECO:0000256" key="5">
    <source>
        <dbReference type="ARBA" id="ARBA00022692"/>
    </source>
</evidence>
<evidence type="ECO:0000256" key="1">
    <source>
        <dbReference type="ARBA" id="ARBA00004141"/>
    </source>
</evidence>
<dbReference type="UniPathway" id="UPA00219"/>
<evidence type="ECO:0000256" key="10">
    <source>
        <dbReference type="ARBA" id="ARBA00023306"/>
    </source>
</evidence>
<feature type="transmembrane region" description="Helical" evidence="12">
    <location>
        <begin position="75"/>
        <end position="92"/>
    </location>
</feature>
<evidence type="ECO:0000313" key="16">
    <source>
        <dbReference type="Proteomes" id="UP000219281"/>
    </source>
</evidence>
<dbReference type="GO" id="GO:0046872">
    <property type="term" value="F:metal ion binding"/>
    <property type="evidence" value="ECO:0007669"/>
    <property type="project" value="UniProtKB-KW"/>
</dbReference>
<dbReference type="GO" id="GO:0008963">
    <property type="term" value="F:phospho-N-acetylmuramoyl-pentapeptide-transferase activity"/>
    <property type="evidence" value="ECO:0007669"/>
    <property type="project" value="UniProtKB-UniRule"/>
</dbReference>
<evidence type="ECO:0000256" key="11">
    <source>
        <dbReference type="ARBA" id="ARBA00023316"/>
    </source>
</evidence>
<comment type="function">
    <text evidence="12">Catalyzes the initial step of the lipid cycle reactions in the biosynthesis of the cell wall peptidoglycan: transfers peptidoglycan precursor phospho-MurNAc-pentapeptide from UDP-MurNAc-pentapeptide onto the lipid carrier undecaprenyl phosphate, yielding undecaprenyl-pyrophosphoryl-MurNAc-pentapeptide, known as lipid I.</text>
</comment>
<comment type="cofactor">
    <cofactor evidence="12 14">
        <name>Mg(2+)</name>
        <dbReference type="ChEBI" id="CHEBI:18420"/>
    </cofactor>
</comment>
<evidence type="ECO:0000256" key="2">
    <source>
        <dbReference type="ARBA" id="ARBA00005583"/>
    </source>
</evidence>
<comment type="catalytic activity">
    <reaction evidence="12">
        <text>UDP-N-acetyl-alpha-D-muramoyl-L-alanyl-gamma-D-glutamyl-meso-2,6-diaminopimeloyl-D-alanyl-D-alanine + di-trans,octa-cis-undecaprenyl phosphate = di-trans,octa-cis-undecaprenyl diphospho-N-acetyl-alpha-D-muramoyl-L-alanyl-D-glutamyl-meso-2,6-diaminopimeloyl-D-alanyl-D-alanine + UMP</text>
        <dbReference type="Rhea" id="RHEA:28386"/>
        <dbReference type="ChEBI" id="CHEBI:57865"/>
        <dbReference type="ChEBI" id="CHEBI:60392"/>
        <dbReference type="ChEBI" id="CHEBI:61386"/>
        <dbReference type="ChEBI" id="CHEBI:61387"/>
        <dbReference type="EC" id="2.7.8.13"/>
    </reaction>
</comment>
<feature type="binding site" evidence="14">
    <location>
        <position position="246"/>
    </location>
    <ligand>
        <name>Mg(2+)</name>
        <dbReference type="ChEBI" id="CHEBI:18420"/>
    </ligand>
</feature>
<dbReference type="EMBL" id="OCMT01000003">
    <property type="protein sequence ID" value="SOD18700.1"/>
    <property type="molecule type" value="Genomic_DNA"/>
</dbReference>
<accession>A0A286A9W2</accession>
<dbReference type="OrthoDB" id="9805475at2"/>
<dbReference type="InterPro" id="IPR003524">
    <property type="entry name" value="PNAcMuramoyl-5peptid_Trfase"/>
</dbReference>
<dbReference type="GO" id="GO:0051301">
    <property type="term" value="P:cell division"/>
    <property type="evidence" value="ECO:0007669"/>
    <property type="project" value="UniProtKB-KW"/>
</dbReference>
<evidence type="ECO:0000256" key="4">
    <source>
        <dbReference type="ARBA" id="ARBA00022679"/>
    </source>
</evidence>
<dbReference type="Pfam" id="PF00953">
    <property type="entry name" value="Glycos_transf_4"/>
    <property type="match status" value="1"/>
</dbReference>
<feature type="binding site" evidence="14">
    <location>
        <position position="321"/>
    </location>
    <ligand>
        <name>Mg(2+)</name>
        <dbReference type="ChEBI" id="CHEBI:18420"/>
    </ligand>
</feature>
<feature type="transmembrane region" description="Helical" evidence="12">
    <location>
        <begin position="254"/>
        <end position="273"/>
    </location>
</feature>
<evidence type="ECO:0000256" key="8">
    <source>
        <dbReference type="ARBA" id="ARBA00022989"/>
    </source>
</evidence>
<keyword evidence="9 12" id="KW-0472">Membrane</keyword>
<dbReference type="AlphaFoldDB" id="A0A286A9W2"/>
<evidence type="ECO:0000313" key="15">
    <source>
        <dbReference type="EMBL" id="SOD18700.1"/>
    </source>
</evidence>
<dbReference type="InterPro" id="IPR018480">
    <property type="entry name" value="PNAcMuramoyl-5peptid_Trfase_CS"/>
</dbReference>
<dbReference type="CDD" id="cd06852">
    <property type="entry name" value="GT_MraY"/>
    <property type="match status" value="1"/>
</dbReference>
<keyword evidence="12" id="KW-1003">Cell membrane</keyword>
<keyword evidence="8 12" id="KW-1133">Transmembrane helix</keyword>
<comment type="pathway">
    <text evidence="12">Cell wall biogenesis; peptidoglycan biosynthesis.</text>
</comment>
<dbReference type="PANTHER" id="PTHR22926">
    <property type="entry name" value="PHOSPHO-N-ACETYLMURAMOYL-PENTAPEPTIDE-TRANSFERASE"/>
    <property type="match status" value="1"/>
</dbReference>
<reference evidence="16" key="1">
    <citation type="submission" date="2017-09" db="EMBL/GenBank/DDBJ databases">
        <authorList>
            <person name="Varghese N."/>
            <person name="Submissions S."/>
        </authorList>
    </citation>
    <scope>NUCLEOTIDE SEQUENCE [LARGE SCALE GENOMIC DNA]</scope>
    <source>
        <strain evidence="16">CGMCC 1.12803</strain>
    </source>
</reference>
<dbReference type="PANTHER" id="PTHR22926:SF5">
    <property type="entry name" value="PHOSPHO-N-ACETYLMURAMOYL-PENTAPEPTIDE-TRANSFERASE HOMOLOG"/>
    <property type="match status" value="1"/>
</dbReference>
<protein>
    <recommendedName>
        <fullName evidence="12 13">Phospho-N-acetylmuramoyl-pentapeptide-transferase</fullName>
        <ecNumber evidence="12 13">2.7.8.13</ecNumber>
    </recommendedName>
    <alternativeName>
        <fullName evidence="12">UDP-MurNAc-pentapeptide phosphotransferase</fullName>
    </alternativeName>
</protein>
<dbReference type="Proteomes" id="UP000219281">
    <property type="component" value="Unassembled WGS sequence"/>
</dbReference>
<keyword evidence="5 12" id="KW-0812">Transmembrane</keyword>
<keyword evidence="6 12" id="KW-0133">Cell shape</keyword>
<dbReference type="PROSITE" id="PS01348">
    <property type="entry name" value="MRAY_2"/>
    <property type="match status" value="1"/>
</dbReference>
<evidence type="ECO:0000256" key="7">
    <source>
        <dbReference type="ARBA" id="ARBA00022984"/>
    </source>
</evidence>
<dbReference type="EC" id="2.7.8.13" evidence="12 13"/>
<dbReference type="GO" id="GO:0005886">
    <property type="term" value="C:plasma membrane"/>
    <property type="evidence" value="ECO:0007669"/>
    <property type="project" value="UniProtKB-SubCell"/>
</dbReference>
<dbReference type="PROSITE" id="PS01347">
    <property type="entry name" value="MRAY_1"/>
    <property type="match status" value="1"/>
</dbReference>
<feature type="transmembrane region" description="Helical" evidence="12">
    <location>
        <begin position="136"/>
        <end position="153"/>
    </location>
</feature>
<feature type="transmembrane region" description="Helical" evidence="12">
    <location>
        <begin position="398"/>
        <end position="417"/>
    </location>
</feature>
<comment type="similarity">
    <text evidence="2 12">Belongs to the glycosyltransferase 4 family. MraY subfamily.</text>
</comment>
<evidence type="ECO:0000256" key="6">
    <source>
        <dbReference type="ARBA" id="ARBA00022960"/>
    </source>
</evidence>
<feature type="transmembrane region" description="Helical" evidence="12">
    <location>
        <begin position="343"/>
        <end position="367"/>
    </location>
</feature>
<keyword evidence="3 12" id="KW-0132">Cell division</keyword>
<dbReference type="GO" id="GO:0009252">
    <property type="term" value="P:peptidoglycan biosynthetic process"/>
    <property type="evidence" value="ECO:0007669"/>
    <property type="project" value="UniProtKB-UniRule"/>
</dbReference>
<sequence>MLYLLFEYLHKHYDFPGLRLFQYLTFRSSLSIILSLIITTVYGRRIIDYLHSKQVGETVRNLGLEGQMQKQGTPTMGGIMILMGILIPTLLFANITNIYVILMIVTTLWMGAIGFLDDYIKVFKKNKEGLAGRFKVVGQVGLAIIVGCTMYFHPNIVVRQTVDETVKVDTTKVQSIAPMVLRKKGETYYYTQDVKSTKTNLPFYKNNEFDYAKVVKFLGEGYEKYAFIVFLAFVIVIVTAVSNGANLTDGIDGLATGTSAIIGITMGIFAYVSGNTVMADYLNIMYIPNSGELIIFAAAFIGACIGFLWYNSYPAQIFMGDTGSLTIGGIIAVFAIMTRKELLIPIICGVFLVEVLSVSLQVTYFKYTKKRFGEGRRIFLMSPLHHHYQKKGYHEAKIVTRFWIIGILLAVIAFVTLKLR</sequence>
<feature type="transmembrane region" description="Helical" evidence="12">
    <location>
        <begin position="317"/>
        <end position="337"/>
    </location>
</feature>
<dbReference type="Pfam" id="PF10555">
    <property type="entry name" value="MraY_sig1"/>
    <property type="match status" value="1"/>
</dbReference>
<evidence type="ECO:0000256" key="13">
    <source>
        <dbReference type="NCBIfam" id="TIGR00445"/>
    </source>
</evidence>
<dbReference type="GO" id="GO:0051992">
    <property type="term" value="F:UDP-N-acetylmuramoyl-L-alanyl-D-glutamyl-meso-2,6-diaminopimelyl-D-alanyl-D-alanine:undecaprenyl-phosphate transferase activity"/>
    <property type="evidence" value="ECO:0007669"/>
    <property type="project" value="RHEA"/>
</dbReference>
<keyword evidence="11 12" id="KW-0961">Cell wall biogenesis/degradation</keyword>
<organism evidence="15 16">
    <name type="scientific">Pedobacter xixiisoli</name>
    <dbReference type="NCBI Taxonomy" id="1476464"/>
    <lineage>
        <taxon>Bacteria</taxon>
        <taxon>Pseudomonadati</taxon>
        <taxon>Bacteroidota</taxon>
        <taxon>Sphingobacteriia</taxon>
        <taxon>Sphingobacteriales</taxon>
        <taxon>Sphingobacteriaceae</taxon>
        <taxon>Pedobacter</taxon>
    </lineage>
</organism>
<proteinExistence type="inferred from homology"/>
<dbReference type="NCBIfam" id="TIGR00445">
    <property type="entry name" value="mraY"/>
    <property type="match status" value="1"/>
</dbReference>
<keyword evidence="12 14" id="KW-0479">Metal-binding</keyword>
<dbReference type="RefSeq" id="WP_097132948.1">
    <property type="nucleotide sequence ID" value="NZ_OCMT01000003.1"/>
</dbReference>
<dbReference type="GO" id="GO:0008360">
    <property type="term" value="P:regulation of cell shape"/>
    <property type="evidence" value="ECO:0007669"/>
    <property type="project" value="UniProtKB-KW"/>
</dbReference>
<gene>
    <name evidence="12" type="primary">mraY</name>
    <name evidence="15" type="ORF">SAMN06297358_3140</name>
</gene>
<keyword evidence="7 12" id="KW-0573">Peptidoglycan synthesis</keyword>
<dbReference type="InterPro" id="IPR000715">
    <property type="entry name" value="Glycosyl_transferase_4"/>
</dbReference>
<dbReference type="GO" id="GO:0071555">
    <property type="term" value="P:cell wall organization"/>
    <property type="evidence" value="ECO:0007669"/>
    <property type="project" value="UniProtKB-KW"/>
</dbReference>
<feature type="transmembrane region" description="Helical" evidence="12">
    <location>
        <begin position="293"/>
        <end position="310"/>
    </location>
</feature>
<comment type="subcellular location">
    <subcellularLocation>
        <location evidence="12">Cell membrane</location>
        <topology evidence="12">Multi-pass membrane protein</topology>
    </subcellularLocation>
    <subcellularLocation>
        <location evidence="1">Membrane</location>
        <topology evidence="1">Multi-pass membrane protein</topology>
    </subcellularLocation>
</comment>
<evidence type="ECO:0000256" key="3">
    <source>
        <dbReference type="ARBA" id="ARBA00022618"/>
    </source>
</evidence>
<evidence type="ECO:0000256" key="9">
    <source>
        <dbReference type="ARBA" id="ARBA00023136"/>
    </source>
</evidence>